<dbReference type="Proteomes" id="UP000252254">
    <property type="component" value="Unassembled WGS sequence"/>
</dbReference>
<accession>A0A366DTY6</accession>
<dbReference type="PANTHER" id="PTHR37469">
    <property type="entry name" value="CELLOBIONIC ACID PHOSPHORYLASE-RELATED"/>
    <property type="match status" value="1"/>
</dbReference>
<reference evidence="4 5" key="1">
    <citation type="submission" date="2018-06" db="EMBL/GenBank/DDBJ databases">
        <title>Genomic Encyclopedia of Type Strains, Phase IV (KMG-IV): sequencing the most valuable type-strain genomes for metagenomic binning, comparative biology and taxonomic classification.</title>
        <authorList>
            <person name="Goeker M."/>
        </authorList>
    </citation>
    <scope>NUCLEOTIDE SEQUENCE [LARGE SCALE GENOMIC DNA]</scope>
    <source>
        <strain evidence="4 5">DSM 15140</strain>
    </source>
</reference>
<evidence type="ECO:0000313" key="4">
    <source>
        <dbReference type="EMBL" id="RBO93550.1"/>
    </source>
</evidence>
<evidence type="ECO:0000259" key="3">
    <source>
        <dbReference type="Pfam" id="PF21958"/>
    </source>
</evidence>
<dbReference type="InterPro" id="IPR053831">
    <property type="entry name" value="SOGP_N"/>
</dbReference>
<dbReference type="InterPro" id="IPR008928">
    <property type="entry name" value="6-hairpin_glycosidase_sf"/>
</dbReference>
<keyword evidence="5" id="KW-1185">Reference proteome</keyword>
<dbReference type="InterPro" id="IPR012341">
    <property type="entry name" value="6hp_glycosidase-like_sf"/>
</dbReference>
<proteinExistence type="predicted"/>
<evidence type="ECO:0000259" key="2">
    <source>
        <dbReference type="Pfam" id="PF21270"/>
    </source>
</evidence>
<name>A0A366DTY6_9BACI</name>
<dbReference type="InterPro" id="IPR048771">
    <property type="entry name" value="SOGP_2nd"/>
</dbReference>
<dbReference type="AlphaFoldDB" id="A0A366DTY6"/>
<comment type="caution">
    <text evidence="4">The sequence shown here is derived from an EMBL/GenBank/DDBJ whole genome shotgun (WGS) entry which is preliminary data.</text>
</comment>
<gene>
    <name evidence="4" type="ORF">DES48_11161</name>
</gene>
<feature type="domain" description="Glycoside phosphorylase super sandwich" evidence="1">
    <location>
        <begin position="300"/>
        <end position="547"/>
    </location>
</feature>
<dbReference type="InterPro" id="IPR037018">
    <property type="entry name" value="GH65_N"/>
</dbReference>
<dbReference type="SUPFAM" id="SSF48208">
    <property type="entry name" value="Six-hairpin glycosidases"/>
    <property type="match status" value="1"/>
</dbReference>
<dbReference type="Pfam" id="PF21250">
    <property type="entry name" value="SOGP_2nd"/>
    <property type="match status" value="1"/>
</dbReference>
<feature type="domain" description="SOGP N-terminal" evidence="3">
    <location>
        <begin position="14"/>
        <end position="238"/>
    </location>
</feature>
<dbReference type="STRING" id="200904.GCA_900168775_02687"/>
<evidence type="ECO:0000259" key="1">
    <source>
        <dbReference type="Pfam" id="PF21250"/>
    </source>
</evidence>
<protein>
    <submittedName>
        <fullName evidence="4">Cellobiose phosphorylase</fullName>
    </submittedName>
</protein>
<feature type="domain" description="Glycoside phosphorylase C-terminal" evidence="2">
    <location>
        <begin position="1020"/>
        <end position="1107"/>
    </location>
</feature>
<dbReference type="Pfam" id="PF21958">
    <property type="entry name" value="SOGP_N"/>
    <property type="match status" value="1"/>
</dbReference>
<dbReference type="GO" id="GO:0005975">
    <property type="term" value="P:carbohydrate metabolic process"/>
    <property type="evidence" value="ECO:0007669"/>
    <property type="project" value="InterPro"/>
</dbReference>
<dbReference type="InterPro" id="IPR052047">
    <property type="entry name" value="GH94_Enzymes"/>
</dbReference>
<evidence type="ECO:0000313" key="5">
    <source>
        <dbReference type="Proteomes" id="UP000252254"/>
    </source>
</evidence>
<dbReference type="Gene3D" id="2.70.98.40">
    <property type="entry name" value="Glycoside hydrolase, family 65, N-terminal domain"/>
    <property type="match status" value="1"/>
</dbReference>
<dbReference type="PANTHER" id="PTHR37469:SF2">
    <property type="entry name" value="CELLOBIONIC ACID PHOSPHORYLASE"/>
    <property type="match status" value="1"/>
</dbReference>
<dbReference type="Pfam" id="PF21270">
    <property type="entry name" value="SOGP_4th"/>
    <property type="match status" value="1"/>
</dbReference>
<dbReference type="GO" id="GO:0003824">
    <property type="term" value="F:catalytic activity"/>
    <property type="evidence" value="ECO:0007669"/>
    <property type="project" value="UniProtKB-ARBA"/>
</dbReference>
<organism evidence="4 5">
    <name type="scientific">Paraliobacillus ryukyuensis</name>
    <dbReference type="NCBI Taxonomy" id="200904"/>
    <lineage>
        <taxon>Bacteria</taxon>
        <taxon>Bacillati</taxon>
        <taxon>Bacillota</taxon>
        <taxon>Bacilli</taxon>
        <taxon>Bacillales</taxon>
        <taxon>Bacillaceae</taxon>
        <taxon>Paraliobacillus</taxon>
    </lineage>
</organism>
<dbReference type="EMBL" id="QNRI01000011">
    <property type="protein sequence ID" value="RBO93550.1"/>
    <property type="molecule type" value="Genomic_DNA"/>
</dbReference>
<dbReference type="Gene3D" id="1.50.10.10">
    <property type="match status" value="1"/>
</dbReference>
<sequence length="1108" mass="128373">MKTIEISKNDLAFSFLPSGDIFQVMHQETMINQLQSNVIDGSLNNIYLRIHSENGIEVFPLIGVQSNSQLFRNDSQLRWEGKAKDLNYSVTFHLSKLNVWFWEVTLDSDTKYEVDLIYGQDIGLADKAAVQSNEAYVSQYLDHTVFTDEEKGFVVCTKQNQSQNSAYPYLQQGMISGGVGYSTDGFQFYGKSYKSTNIPQALYQKNLDNEIYQYEFAYTALQSKRTELKGQQHFVFYGLFHPNHSETVSHLEFDKEVMEAWRQVKPFTKGEKLEDIKIKANIGEPITGKDITLEELSAYYPNQQLPEYEQDQLLSFFTPTYEHVVLKSKEELVERPHGHILLSGKNDEVRDDTVATTSYMYGVFNSHLVIGNSNFHKFLSSNRNALNVMKASGQRIYIELDGDYRLLTMPSLFEIGFNYTRWYYKLNEDTIIVTNFTSLGSKTVQLQVESQANIAYRYLVTNQIIMNDHPYPTNVYMDKEDNVLKFKASDEALSKQVYPELSYSLLIEGAEYVQENESLLVDNVSEDDAFMVVLSISKTSNWSMLIHADLQEKKTITTKLASFAEEAKKYRSYLNEMVGGFNLTLPQQESTDLAKLNMITRWYTHNMLVHFSSPHGLEQYMGAAWGTRDVSQGPFEYFMATQNYETVRTIIKIVFSHQYKQTGNWPQWFMFDKYSFIQQAQSHGDIIVWPLKMIGDYLEATNDYTLLEEKVPYTDDATFQFTTETETIFDHIEKEIAYINKHFLYNTYLSAYDDGDWDDTLQPANEQFRQYMVSAWTVALTYQVIQKLAVVYDNVYVNKAKEMRELAESIKRDFHRYFLNQPIIPGFIYMRDPQSVELMLHPSDEKTGIDYRLLPMQRSMISGLFTLEQANYHLAIIEKHLQFPDGVRLMNRPATYRGGVTHHFKRAEQAANFGREIGLQYVHAHIRFVESMAKLGYKEEAWNGLIVINPIGIRSTVPNADYRQSNAYFSSSDGKFATRYEAQDRFTELATGAIPVKGGWRIYSSGPGIYINQLISNVMGIRQHSNNLVIDPVIPESFNGLEFDFQFNKWPIRFVYHLEEADRKVLLNGIELETEEEVNQYRQGGFIIKRAILEERLRNQINQIDIYL</sequence>
<dbReference type="InterPro" id="IPR048773">
    <property type="entry name" value="SOGP_C"/>
</dbReference>